<protein>
    <submittedName>
        <fullName evidence="1">Uncharacterized protein</fullName>
    </submittedName>
</protein>
<comment type="caution">
    <text evidence="1">The sequence shown here is derived from an EMBL/GenBank/DDBJ whole genome shotgun (WGS) entry which is preliminary data.</text>
</comment>
<organism evidence="1 2">
    <name type="scientific">Desmophyllum pertusum</name>
    <dbReference type="NCBI Taxonomy" id="174260"/>
    <lineage>
        <taxon>Eukaryota</taxon>
        <taxon>Metazoa</taxon>
        <taxon>Cnidaria</taxon>
        <taxon>Anthozoa</taxon>
        <taxon>Hexacorallia</taxon>
        <taxon>Scleractinia</taxon>
        <taxon>Caryophylliina</taxon>
        <taxon>Caryophylliidae</taxon>
        <taxon>Desmophyllum</taxon>
    </lineage>
</organism>
<evidence type="ECO:0000313" key="1">
    <source>
        <dbReference type="EMBL" id="KAJ7382413.1"/>
    </source>
</evidence>
<name>A0A9W9ZIL0_9CNID</name>
<accession>A0A9W9ZIL0</accession>
<sequence>MHVESQLMMTSFEDPYLTKCTVCEASTQGEEDEFQIPVFKVVNSHLVREDCCLPRGVPTKGCYLEGRNIKVLAPHRTTPKDTPKGGFCRRSRSIPWEDLSHPAKLKTMAESNDLSPSRLGQLEAWGKNQQRSSLTLISSRMKATKTKGFIKEKAYEPMTPYSSSATR</sequence>
<gene>
    <name evidence="1" type="ORF">OS493_035256</name>
</gene>
<proteinExistence type="predicted"/>
<reference evidence="1" key="1">
    <citation type="submission" date="2023-01" db="EMBL/GenBank/DDBJ databases">
        <title>Genome assembly of the deep-sea coral Lophelia pertusa.</title>
        <authorList>
            <person name="Herrera S."/>
            <person name="Cordes E."/>
        </authorList>
    </citation>
    <scope>NUCLEOTIDE SEQUENCE</scope>
    <source>
        <strain evidence="1">USNM1676648</strain>
        <tissue evidence="1">Polyp</tissue>
    </source>
</reference>
<dbReference type="AlphaFoldDB" id="A0A9W9ZIL0"/>
<dbReference type="EMBL" id="MU825925">
    <property type="protein sequence ID" value="KAJ7382413.1"/>
    <property type="molecule type" value="Genomic_DNA"/>
</dbReference>
<keyword evidence="2" id="KW-1185">Reference proteome</keyword>
<dbReference type="Proteomes" id="UP001163046">
    <property type="component" value="Unassembled WGS sequence"/>
</dbReference>
<evidence type="ECO:0000313" key="2">
    <source>
        <dbReference type="Proteomes" id="UP001163046"/>
    </source>
</evidence>